<proteinExistence type="predicted"/>
<dbReference type="InterPro" id="IPR029058">
    <property type="entry name" value="AB_hydrolase_fold"/>
</dbReference>
<reference evidence="1" key="1">
    <citation type="journal article" date="2014" name="Front. Microbiol.">
        <title>High frequency of phylogenetically diverse reductive dehalogenase-homologous genes in deep subseafloor sedimentary metagenomes.</title>
        <authorList>
            <person name="Kawai M."/>
            <person name="Futagami T."/>
            <person name="Toyoda A."/>
            <person name="Takaki Y."/>
            <person name="Nishi S."/>
            <person name="Hori S."/>
            <person name="Arai W."/>
            <person name="Tsubouchi T."/>
            <person name="Morono Y."/>
            <person name="Uchiyama I."/>
            <person name="Ito T."/>
            <person name="Fujiyama A."/>
            <person name="Inagaki F."/>
            <person name="Takami H."/>
        </authorList>
    </citation>
    <scope>NUCLEOTIDE SEQUENCE</scope>
    <source>
        <strain evidence="1">Expedition CK06-06</strain>
    </source>
</reference>
<gene>
    <name evidence="1" type="ORF">S01H1_50279</name>
</gene>
<dbReference type="InterPro" id="IPR050266">
    <property type="entry name" value="AB_hydrolase_sf"/>
</dbReference>
<accession>X0W9T4</accession>
<comment type="caution">
    <text evidence="1">The sequence shown here is derived from an EMBL/GenBank/DDBJ whole genome shotgun (WGS) entry which is preliminary data.</text>
</comment>
<dbReference type="EMBL" id="BARS01032393">
    <property type="protein sequence ID" value="GAG27714.1"/>
    <property type="molecule type" value="Genomic_DNA"/>
</dbReference>
<name>X0W9T4_9ZZZZ</name>
<evidence type="ECO:0008006" key="2">
    <source>
        <dbReference type="Google" id="ProtNLM"/>
    </source>
</evidence>
<dbReference type="SUPFAM" id="SSF53474">
    <property type="entry name" value="alpha/beta-Hydrolases"/>
    <property type="match status" value="1"/>
</dbReference>
<dbReference type="AlphaFoldDB" id="X0W9T4"/>
<dbReference type="PANTHER" id="PTHR43798">
    <property type="entry name" value="MONOACYLGLYCEROL LIPASE"/>
    <property type="match status" value="1"/>
</dbReference>
<dbReference type="Gene3D" id="3.40.50.1820">
    <property type="entry name" value="alpha/beta hydrolase"/>
    <property type="match status" value="1"/>
</dbReference>
<protein>
    <recommendedName>
        <fullName evidence="2">AB hydrolase-1 domain-containing protein</fullName>
    </recommendedName>
</protein>
<feature type="non-terminal residue" evidence="1">
    <location>
        <position position="1"/>
    </location>
</feature>
<sequence>LVLVGTTAKMALPTSAKFWLLGIGVFYSYETYLRMSCKYGRFYKPSKQIVDEELARALKVEKSIASECWKELTEKYDVRDKVSRIEVPTLIIVGEKDKINLKASQYLNREIKGSELRIVPSSGHTVMVEKTEEFNHVLEEFISR</sequence>
<evidence type="ECO:0000313" key="1">
    <source>
        <dbReference type="EMBL" id="GAG27714.1"/>
    </source>
</evidence>
<organism evidence="1">
    <name type="scientific">marine sediment metagenome</name>
    <dbReference type="NCBI Taxonomy" id="412755"/>
    <lineage>
        <taxon>unclassified sequences</taxon>
        <taxon>metagenomes</taxon>
        <taxon>ecological metagenomes</taxon>
    </lineage>
</organism>